<dbReference type="SUPFAM" id="SSF101478">
    <property type="entry name" value="ADP-ribosylglycohydrolase"/>
    <property type="match status" value="1"/>
</dbReference>
<name>A0ABV4P1Q5_9GAMM</name>
<dbReference type="EMBL" id="JBGMEK010000036">
    <property type="protein sequence ID" value="MFA0812270.1"/>
    <property type="molecule type" value="Genomic_DNA"/>
</dbReference>
<gene>
    <name evidence="1" type="ORF">ACCI49_15250</name>
</gene>
<keyword evidence="2" id="KW-1185">Reference proteome</keyword>
<accession>A0ABV4P1Q5</accession>
<organism evidence="1 2">
    <name type="scientific">Microbulbifer epialgicus</name>
    <dbReference type="NCBI Taxonomy" id="393907"/>
    <lineage>
        <taxon>Bacteria</taxon>
        <taxon>Pseudomonadati</taxon>
        <taxon>Pseudomonadota</taxon>
        <taxon>Gammaproteobacteria</taxon>
        <taxon>Cellvibrionales</taxon>
        <taxon>Microbulbiferaceae</taxon>
        <taxon>Microbulbifer</taxon>
    </lineage>
</organism>
<dbReference type="InterPro" id="IPR005502">
    <property type="entry name" value="Ribosyl_crysJ1"/>
</dbReference>
<dbReference type="PANTHER" id="PTHR16222:SF12">
    <property type="entry name" value="ADP-RIBOSYLGLYCOHYDROLASE-RELATED"/>
    <property type="match status" value="1"/>
</dbReference>
<dbReference type="Gene3D" id="1.10.4080.10">
    <property type="entry name" value="ADP-ribosylation/Crystallin J1"/>
    <property type="match status" value="1"/>
</dbReference>
<dbReference type="Proteomes" id="UP001569428">
    <property type="component" value="Unassembled WGS sequence"/>
</dbReference>
<comment type="caution">
    <text evidence="1">The sequence shown here is derived from an EMBL/GenBank/DDBJ whole genome shotgun (WGS) entry which is preliminary data.</text>
</comment>
<protein>
    <submittedName>
        <fullName evidence="1">ADP-ribosylglycohydrolase family protein</fullName>
    </submittedName>
</protein>
<reference evidence="1 2" key="1">
    <citation type="submission" date="2024-08" db="EMBL/GenBank/DDBJ databases">
        <authorList>
            <person name="Ishaq N."/>
        </authorList>
    </citation>
    <scope>NUCLEOTIDE SEQUENCE [LARGE SCALE GENOMIC DNA]</scope>
    <source>
        <strain evidence="1 2">DSM 18651</strain>
    </source>
</reference>
<proteinExistence type="predicted"/>
<dbReference type="InterPro" id="IPR036705">
    <property type="entry name" value="Ribosyl_crysJ1_sf"/>
</dbReference>
<dbReference type="RefSeq" id="WP_371839924.1">
    <property type="nucleotide sequence ID" value="NZ_JBGMEK010000036.1"/>
</dbReference>
<dbReference type="Pfam" id="PF03747">
    <property type="entry name" value="ADP_ribosyl_GH"/>
    <property type="match status" value="1"/>
</dbReference>
<evidence type="ECO:0000313" key="2">
    <source>
        <dbReference type="Proteomes" id="UP001569428"/>
    </source>
</evidence>
<sequence length="375" mass="41858">MAVKVSVPPLSNKFNEESQTKNQWLLNYFIYRESPRSQADLFHFTRSMGKNSSILADRYRGCLLGLAIGDALGTTLEFGERPDKEDLTEIVGGGPFKLKPGQWTDDTSMALCLAYSLLDKKSFDARNQMELYLAWWKEGLFSSTGRCFDIGNATARALSKFSETGQEFSGSDHERSAGNGSLMRLAPVPLFFASLPQDGIRMAGESSRTTHSAIECVDSCRFFSALILGALYGEKKDILLSEGYAPVNCYWEYHPLCEKVYKIALGSYKKKTRDEILSSGYVIDSLEAALWAFYNTSNFEDGLVKAVNLGGDSDTIGAIYGQLAGAFYGESKIPFHFIKKIHKPHLFYYFADELVAYYAGSPVFEECDIVNFKKI</sequence>
<dbReference type="PANTHER" id="PTHR16222">
    <property type="entry name" value="ADP-RIBOSYLGLYCOHYDROLASE"/>
    <property type="match status" value="1"/>
</dbReference>
<dbReference type="InterPro" id="IPR050792">
    <property type="entry name" value="ADP-ribosylglycohydrolase"/>
</dbReference>
<evidence type="ECO:0000313" key="1">
    <source>
        <dbReference type="EMBL" id="MFA0812270.1"/>
    </source>
</evidence>